<dbReference type="PANTHER" id="PTHR43108">
    <property type="entry name" value="N-ACETYLGLUCOSAMINE-6-SULFATASE FAMILY MEMBER"/>
    <property type="match status" value="1"/>
</dbReference>
<organism evidence="5 6">
    <name type="scientific">Carboxylicivirga sediminis</name>
    <dbReference type="NCBI Taxonomy" id="2006564"/>
    <lineage>
        <taxon>Bacteria</taxon>
        <taxon>Pseudomonadati</taxon>
        <taxon>Bacteroidota</taxon>
        <taxon>Bacteroidia</taxon>
        <taxon>Marinilabiliales</taxon>
        <taxon>Marinilabiliaceae</taxon>
        <taxon>Carboxylicivirga</taxon>
    </lineage>
</organism>
<reference evidence="5" key="2">
    <citation type="submission" date="2021-04" db="EMBL/GenBank/DDBJ databases">
        <authorList>
            <person name="Zhang T."/>
            <person name="Zhang Y."/>
            <person name="Lu D."/>
            <person name="Zuo D."/>
            <person name="Du Z."/>
        </authorList>
    </citation>
    <scope>NUCLEOTIDE SEQUENCE</scope>
    <source>
        <strain evidence="5">JR1</strain>
    </source>
</reference>
<dbReference type="NCBIfam" id="TIGR04183">
    <property type="entry name" value="Por_Secre_tail"/>
    <property type="match status" value="1"/>
</dbReference>
<dbReference type="AlphaFoldDB" id="A0A941F015"/>
<dbReference type="Gene3D" id="3.40.720.10">
    <property type="entry name" value="Alkaline Phosphatase, subunit A"/>
    <property type="match status" value="2"/>
</dbReference>
<protein>
    <submittedName>
        <fullName evidence="5">Sulfatase-like hydrolase/transferase</fullName>
    </submittedName>
</protein>
<evidence type="ECO:0000256" key="2">
    <source>
        <dbReference type="ARBA" id="ARBA00022801"/>
    </source>
</evidence>
<dbReference type="GO" id="GO:0016787">
    <property type="term" value="F:hydrolase activity"/>
    <property type="evidence" value="ECO:0007669"/>
    <property type="project" value="UniProtKB-KW"/>
</dbReference>
<dbReference type="InterPro" id="IPR024607">
    <property type="entry name" value="Sulfatase_CS"/>
</dbReference>
<dbReference type="InterPro" id="IPR026444">
    <property type="entry name" value="Secre_tail"/>
</dbReference>
<dbReference type="Pfam" id="PF16347">
    <property type="entry name" value="SGSH_C"/>
    <property type="match status" value="1"/>
</dbReference>
<feature type="domain" description="Secretion system C-terminal sorting" evidence="4">
    <location>
        <begin position="687"/>
        <end position="746"/>
    </location>
</feature>
<gene>
    <name evidence="5" type="ORF">KDU71_02920</name>
</gene>
<dbReference type="Gene3D" id="2.60.120.260">
    <property type="entry name" value="Galactose-binding domain-like"/>
    <property type="match status" value="1"/>
</dbReference>
<comment type="similarity">
    <text evidence="1">Belongs to the sulfatase family.</text>
</comment>
<evidence type="ECO:0000256" key="1">
    <source>
        <dbReference type="ARBA" id="ARBA00008779"/>
    </source>
</evidence>
<dbReference type="InterPro" id="IPR017850">
    <property type="entry name" value="Alkaline_phosphatase_core_sf"/>
</dbReference>
<dbReference type="Proteomes" id="UP000679220">
    <property type="component" value="Unassembled WGS sequence"/>
</dbReference>
<dbReference type="RefSeq" id="WP_212188398.1">
    <property type="nucleotide sequence ID" value="NZ_JAGTAR010000002.1"/>
</dbReference>
<keyword evidence="2 5" id="KW-0378">Hydrolase</keyword>
<dbReference type="EMBL" id="JAGTAR010000002">
    <property type="protein sequence ID" value="MBR8534498.1"/>
    <property type="molecule type" value="Genomic_DNA"/>
</dbReference>
<evidence type="ECO:0000313" key="6">
    <source>
        <dbReference type="Proteomes" id="UP000679220"/>
    </source>
</evidence>
<dbReference type="PANTHER" id="PTHR43108:SF6">
    <property type="entry name" value="N-SULPHOGLUCOSAMINE SULPHOHYDROLASE"/>
    <property type="match status" value="1"/>
</dbReference>
<comment type="caution">
    <text evidence="5">The sequence shown here is derived from an EMBL/GenBank/DDBJ whole genome shotgun (WGS) entry which is preliminary data.</text>
</comment>
<evidence type="ECO:0000259" key="3">
    <source>
        <dbReference type="Pfam" id="PF16347"/>
    </source>
</evidence>
<name>A0A941F015_9BACT</name>
<sequence length="756" mass="85254">MRQSILIVFGLLMVMASYAQKPNILLIMADDHANRTISAYGDGINQTPNIDRIANEGAIFFNSYCANSICQPSRAAILTGKHSHKNGVYGNGSPYDNTQQQLPRILQNNGYTTAVIGKWHLKGEDPGDAFDYWNILTEGGGQGYYYNPTFKAQTGTTTQVEGYSTDVITDQSLTWLDDNKDGPFCLMVHYKAPHVTRMPMARNLELYEDETIPEPATLYDDYSTREKYASSAINRLRFDIESTAYNYFPRYGEYNLADYKLLDRMTEEQRQAYHAYYDKANAEYDALVASGQVVPGEKSGKAYAYQRFIKDYLKVVAGVDQNVKRILDYLDNNGLTDNTIVIYCGDQSYFTGQHGYYEKRFIYEDGMKMPLLMRYPNHIMPDTKVQEFVQNIDFAPTLLDYLDIKIPGDMQGESFKNVVEGNVPADWRDAVYYHYYDHNKHGIPRHEGVRTSQYKLINFYTDDAWELYDLVNDPHEVNNVYKNEAYADMVKALKLKLASLKQQYEVPGAEVIAEDFEGGLFKNNQTKLNWQLQNSAGSAYRVVNNPDNSDANASLNTGRIVRNGATTATTLSVNLGDQFWDLMVNRYLSLKVRSDISTDMQIELSKDGSDALVKKGTVTSNAGWSEIRFDFSDMPYASLQNTYNQLSIIMGATTPNADGTIWFDELTFVDNLSTDIKNIGTEQGYFYPNPTNGDVSIKGLEQVAIIEVYALNGALVAVERGVNVSQLSLNNLNNGTYLLRAITETGISKIGKVTKI</sequence>
<keyword evidence="6" id="KW-1185">Reference proteome</keyword>
<dbReference type="Pfam" id="PF18962">
    <property type="entry name" value="Por_Secre_tail"/>
    <property type="match status" value="1"/>
</dbReference>
<dbReference type="InterPro" id="IPR032506">
    <property type="entry name" value="SGSH_C"/>
</dbReference>
<dbReference type="PROSITE" id="PS00149">
    <property type="entry name" value="SULFATASE_2"/>
    <property type="match status" value="1"/>
</dbReference>
<accession>A0A941F015</accession>
<proteinExistence type="inferred from homology"/>
<dbReference type="SUPFAM" id="SSF53649">
    <property type="entry name" value="Alkaline phosphatase-like"/>
    <property type="match status" value="1"/>
</dbReference>
<evidence type="ECO:0000259" key="4">
    <source>
        <dbReference type="Pfam" id="PF18962"/>
    </source>
</evidence>
<evidence type="ECO:0000313" key="5">
    <source>
        <dbReference type="EMBL" id="MBR8534498.1"/>
    </source>
</evidence>
<dbReference type="CDD" id="cd16031">
    <property type="entry name" value="G6S_like"/>
    <property type="match status" value="1"/>
</dbReference>
<feature type="domain" description="N-sulphoglucosamine sulphohydrolase C-terminal" evidence="3">
    <location>
        <begin position="352"/>
        <end position="503"/>
    </location>
</feature>
<reference evidence="5" key="1">
    <citation type="journal article" date="2018" name="Int. J. Syst. Evol. Microbiol.">
        <title>Carboxylicivirga sediminis sp. nov., isolated from coastal sediment.</title>
        <authorList>
            <person name="Wang F.Q."/>
            <person name="Ren L.H."/>
            <person name="Zou R.J."/>
            <person name="Sun Y.Z."/>
            <person name="Liu X.J."/>
            <person name="Jiang F."/>
            <person name="Liu L.J."/>
        </authorList>
    </citation>
    <scope>NUCLEOTIDE SEQUENCE</scope>
    <source>
        <strain evidence="5">JR1</strain>
    </source>
</reference>